<comment type="similarity">
    <text evidence="1 3">Belongs to the short-chain dehydrogenases/reductases (SDR) family.</text>
</comment>
<dbReference type="PROSITE" id="PS00061">
    <property type="entry name" value="ADH_SHORT"/>
    <property type="match status" value="1"/>
</dbReference>
<dbReference type="PANTHER" id="PTHR43391:SF86">
    <property type="entry name" value="SHORT-CHAIN DEHYDROGENASE_REDUCTASE FAMILY PROTEIN"/>
    <property type="match status" value="1"/>
</dbReference>
<dbReference type="GO" id="GO:0016491">
    <property type="term" value="F:oxidoreductase activity"/>
    <property type="evidence" value="ECO:0007669"/>
    <property type="project" value="UniProtKB-KW"/>
</dbReference>
<dbReference type="SMART" id="SM00822">
    <property type="entry name" value="PKS_KR"/>
    <property type="match status" value="1"/>
</dbReference>
<accession>A0ABW7Y2S1</accession>
<dbReference type="PANTHER" id="PTHR43391">
    <property type="entry name" value="RETINOL DEHYDROGENASE-RELATED"/>
    <property type="match status" value="1"/>
</dbReference>
<sequence length="245" mass="25354">MRVIENKVVAITGASSGIGRATAVRLAARGAKVVLAARTAKALDDLVEDIRSAGGQAVAVATDVTRRTDVAALVATAEAEFGRLDVMVNNAGIGPVSALDELKVDEWDQMVDVNLKGVLHGIGAALPVFRRQNAGQFVTVGSVAGMAPTPTMAVYGATKTAVRVLCDGLRVEAGPDVRVTLVCPGFVATGFVATVSDPTVRATLEERRDAMAIKPEAIADAIVFAVDQPAEVDVNEIVVRPTAQA</sequence>
<evidence type="ECO:0000259" key="4">
    <source>
        <dbReference type="SMART" id="SM00822"/>
    </source>
</evidence>
<evidence type="ECO:0000313" key="6">
    <source>
        <dbReference type="Proteomes" id="UP001612415"/>
    </source>
</evidence>
<keyword evidence="6" id="KW-1185">Reference proteome</keyword>
<name>A0ABW7Y2S1_STRCE</name>
<protein>
    <submittedName>
        <fullName evidence="5">SDR family oxidoreductase</fullName>
        <ecNumber evidence="5">1.-.-.-</ecNumber>
    </submittedName>
</protein>
<dbReference type="EMBL" id="JBITDC010000006">
    <property type="protein sequence ID" value="MFI5676656.1"/>
    <property type="molecule type" value="Genomic_DNA"/>
</dbReference>
<dbReference type="InterPro" id="IPR057326">
    <property type="entry name" value="KR_dom"/>
</dbReference>
<evidence type="ECO:0000256" key="3">
    <source>
        <dbReference type="RuleBase" id="RU000363"/>
    </source>
</evidence>
<dbReference type="EC" id="1.-.-.-" evidence="5"/>
<proteinExistence type="inferred from homology"/>
<dbReference type="SUPFAM" id="SSF51735">
    <property type="entry name" value="NAD(P)-binding Rossmann-fold domains"/>
    <property type="match status" value="1"/>
</dbReference>
<evidence type="ECO:0000256" key="2">
    <source>
        <dbReference type="ARBA" id="ARBA00023002"/>
    </source>
</evidence>
<keyword evidence="2 5" id="KW-0560">Oxidoreductase</keyword>
<feature type="domain" description="Ketoreductase" evidence="4">
    <location>
        <begin position="7"/>
        <end position="190"/>
    </location>
</feature>
<comment type="caution">
    <text evidence="5">The sequence shown here is derived from an EMBL/GenBank/DDBJ whole genome shotgun (WGS) entry which is preliminary data.</text>
</comment>
<evidence type="ECO:0000256" key="1">
    <source>
        <dbReference type="ARBA" id="ARBA00006484"/>
    </source>
</evidence>
<dbReference type="PRINTS" id="PR00081">
    <property type="entry name" value="GDHRDH"/>
</dbReference>
<gene>
    <name evidence="5" type="ORF">ACIA8P_18585</name>
</gene>
<reference evidence="5 6" key="1">
    <citation type="submission" date="2024-10" db="EMBL/GenBank/DDBJ databases">
        <title>The Natural Products Discovery Center: Release of the First 8490 Sequenced Strains for Exploring Actinobacteria Biosynthetic Diversity.</title>
        <authorList>
            <person name="Kalkreuter E."/>
            <person name="Kautsar S.A."/>
            <person name="Yang D."/>
            <person name="Bader C.D."/>
            <person name="Teijaro C.N."/>
            <person name="Fluegel L."/>
            <person name="Davis C.M."/>
            <person name="Simpson J.R."/>
            <person name="Lauterbach L."/>
            <person name="Steele A.D."/>
            <person name="Gui C."/>
            <person name="Meng S."/>
            <person name="Li G."/>
            <person name="Viehrig K."/>
            <person name="Ye F."/>
            <person name="Su P."/>
            <person name="Kiefer A.F."/>
            <person name="Nichols A."/>
            <person name="Cepeda A.J."/>
            <person name="Yan W."/>
            <person name="Fan B."/>
            <person name="Jiang Y."/>
            <person name="Adhikari A."/>
            <person name="Zheng C.-J."/>
            <person name="Schuster L."/>
            <person name="Cowan T.M."/>
            <person name="Smanski M.J."/>
            <person name="Chevrette M.G."/>
            <person name="De Carvalho L.P.S."/>
            <person name="Shen B."/>
        </authorList>
    </citation>
    <scope>NUCLEOTIDE SEQUENCE [LARGE SCALE GENOMIC DNA]</scope>
    <source>
        <strain evidence="5 6">NPDC051599</strain>
    </source>
</reference>
<dbReference type="Proteomes" id="UP001612415">
    <property type="component" value="Unassembled WGS sequence"/>
</dbReference>
<dbReference type="InterPro" id="IPR002347">
    <property type="entry name" value="SDR_fam"/>
</dbReference>
<dbReference type="Gene3D" id="3.40.50.720">
    <property type="entry name" value="NAD(P)-binding Rossmann-like Domain"/>
    <property type="match status" value="1"/>
</dbReference>
<dbReference type="Pfam" id="PF00106">
    <property type="entry name" value="adh_short"/>
    <property type="match status" value="1"/>
</dbReference>
<dbReference type="RefSeq" id="WP_398657641.1">
    <property type="nucleotide sequence ID" value="NZ_JBITDC010000006.1"/>
</dbReference>
<dbReference type="PRINTS" id="PR00080">
    <property type="entry name" value="SDRFAMILY"/>
</dbReference>
<evidence type="ECO:0000313" key="5">
    <source>
        <dbReference type="EMBL" id="MFI5676656.1"/>
    </source>
</evidence>
<dbReference type="InterPro" id="IPR036291">
    <property type="entry name" value="NAD(P)-bd_dom_sf"/>
</dbReference>
<dbReference type="InterPro" id="IPR020904">
    <property type="entry name" value="Sc_DH/Rdtase_CS"/>
</dbReference>
<dbReference type="CDD" id="cd05233">
    <property type="entry name" value="SDR_c"/>
    <property type="match status" value="1"/>
</dbReference>
<organism evidence="5 6">
    <name type="scientific">Streptomyces cellulosae</name>
    <dbReference type="NCBI Taxonomy" id="1968"/>
    <lineage>
        <taxon>Bacteria</taxon>
        <taxon>Bacillati</taxon>
        <taxon>Actinomycetota</taxon>
        <taxon>Actinomycetes</taxon>
        <taxon>Kitasatosporales</taxon>
        <taxon>Streptomycetaceae</taxon>
        <taxon>Streptomyces</taxon>
    </lineage>
</organism>